<proteinExistence type="predicted"/>
<name>X0W4S3_9ZZZZ</name>
<keyword evidence="1" id="KW-0472">Membrane</keyword>
<feature type="transmembrane region" description="Helical" evidence="1">
    <location>
        <begin position="59"/>
        <end position="80"/>
    </location>
</feature>
<evidence type="ECO:0000313" key="2">
    <source>
        <dbReference type="EMBL" id="GAG18312.1"/>
    </source>
</evidence>
<organism evidence="2">
    <name type="scientific">marine sediment metagenome</name>
    <dbReference type="NCBI Taxonomy" id="412755"/>
    <lineage>
        <taxon>unclassified sequences</taxon>
        <taxon>metagenomes</taxon>
        <taxon>ecological metagenomes</taxon>
    </lineage>
</organism>
<evidence type="ECO:0008006" key="3">
    <source>
        <dbReference type="Google" id="ProtNLM"/>
    </source>
</evidence>
<feature type="transmembrane region" description="Helical" evidence="1">
    <location>
        <begin position="87"/>
        <end position="105"/>
    </location>
</feature>
<keyword evidence="1" id="KW-0812">Transmembrane</keyword>
<evidence type="ECO:0000256" key="1">
    <source>
        <dbReference type="SAM" id="Phobius"/>
    </source>
</evidence>
<feature type="transmembrane region" description="Helical" evidence="1">
    <location>
        <begin position="6"/>
        <end position="24"/>
    </location>
</feature>
<reference evidence="2" key="1">
    <citation type="journal article" date="2014" name="Front. Microbiol.">
        <title>High frequency of phylogenetically diverse reductive dehalogenase-homologous genes in deep subseafloor sedimentary metagenomes.</title>
        <authorList>
            <person name="Kawai M."/>
            <person name="Futagami T."/>
            <person name="Toyoda A."/>
            <person name="Takaki Y."/>
            <person name="Nishi S."/>
            <person name="Hori S."/>
            <person name="Arai W."/>
            <person name="Tsubouchi T."/>
            <person name="Morono Y."/>
            <person name="Uchiyama I."/>
            <person name="Ito T."/>
            <person name="Fujiyama A."/>
            <person name="Inagaki F."/>
            <person name="Takami H."/>
        </authorList>
    </citation>
    <scope>NUCLEOTIDE SEQUENCE</scope>
    <source>
        <strain evidence="2">Expedition CK06-06</strain>
    </source>
</reference>
<protein>
    <recommendedName>
        <fullName evidence="3">Glycosyltransferase RgtA/B/C/D-like domain-containing protein</fullName>
    </recommendedName>
</protein>
<feature type="transmembrane region" description="Helical" evidence="1">
    <location>
        <begin position="33"/>
        <end position="53"/>
    </location>
</feature>
<feature type="non-terminal residue" evidence="2">
    <location>
        <position position="1"/>
    </location>
</feature>
<sequence length="249" mass="29214">VFPPSPLVASLIALVTVIGLFLILRSRQKKQKAIISVSLLTIIVPFLGYSFLFASELKLWYLTGIPIAVCLLVALSFNFFIEKFRKLKLVVLLVLLLIFLVNAGPRLKQPFLGYPEGNSGTFKNQRLVIDWIYQDAEGEDFNVYVYTPPIYDFHYQYLFWWYGNKTYHYEPVEYSYLPGKKDYIKYKDYYLPKEHKEKKSPHLFYLILEPESVKTLVLGWMDNFKESKILTKVTLPSQITIEKRIKNEE</sequence>
<comment type="caution">
    <text evidence="2">The sequence shown here is derived from an EMBL/GenBank/DDBJ whole genome shotgun (WGS) entry which is preliminary data.</text>
</comment>
<dbReference type="EMBL" id="BARS01038062">
    <property type="protein sequence ID" value="GAG18312.1"/>
    <property type="molecule type" value="Genomic_DNA"/>
</dbReference>
<dbReference type="AlphaFoldDB" id="X0W4S3"/>
<accession>X0W4S3</accession>
<keyword evidence="1" id="KW-1133">Transmembrane helix</keyword>
<gene>
    <name evidence="2" type="ORF">S01H1_58274</name>
</gene>